<dbReference type="EMBL" id="CM034398">
    <property type="protein sequence ID" value="KAJ0177122.1"/>
    <property type="molecule type" value="Genomic_DNA"/>
</dbReference>
<accession>A0ACC1CZU3</accession>
<name>A0ACC1CZU3_9NEOP</name>
<comment type="caution">
    <text evidence="1">The sequence shown here is derived from an EMBL/GenBank/DDBJ whole genome shotgun (WGS) entry which is preliminary data.</text>
</comment>
<gene>
    <name evidence="1" type="ORF">K1T71_007131</name>
</gene>
<dbReference type="Proteomes" id="UP000824533">
    <property type="component" value="Linkage Group LG12"/>
</dbReference>
<reference evidence="1 2" key="1">
    <citation type="journal article" date="2021" name="Front. Genet.">
        <title>Chromosome-Level Genome Assembly Reveals Significant Gene Expansion in the Toll and IMD Signaling Pathways of Dendrolimus kikuchii.</title>
        <authorList>
            <person name="Zhou J."/>
            <person name="Wu P."/>
            <person name="Xiong Z."/>
            <person name="Liu N."/>
            <person name="Zhao N."/>
            <person name="Ji M."/>
            <person name="Qiu Y."/>
            <person name="Yang B."/>
        </authorList>
    </citation>
    <scope>NUCLEOTIDE SEQUENCE [LARGE SCALE GENOMIC DNA]</scope>
    <source>
        <strain evidence="1">Ann1</strain>
    </source>
</reference>
<organism evidence="1 2">
    <name type="scientific">Dendrolimus kikuchii</name>
    <dbReference type="NCBI Taxonomy" id="765133"/>
    <lineage>
        <taxon>Eukaryota</taxon>
        <taxon>Metazoa</taxon>
        <taxon>Ecdysozoa</taxon>
        <taxon>Arthropoda</taxon>
        <taxon>Hexapoda</taxon>
        <taxon>Insecta</taxon>
        <taxon>Pterygota</taxon>
        <taxon>Neoptera</taxon>
        <taxon>Endopterygota</taxon>
        <taxon>Lepidoptera</taxon>
        <taxon>Glossata</taxon>
        <taxon>Ditrysia</taxon>
        <taxon>Bombycoidea</taxon>
        <taxon>Lasiocampidae</taxon>
        <taxon>Dendrolimus</taxon>
    </lineage>
</organism>
<protein>
    <submittedName>
        <fullName evidence="1">Uncharacterized protein</fullName>
    </submittedName>
</protein>
<sequence>MRPSMVAEQNVVTSVEDSDVVEEDATVTTARMLEQTFAKPTSLYRRIDVGNFEETIVPIDLLQLRRSDVKKSFTIWNWDFWCQLQPKAGNCSAKHEKIYYNAQLDQCSTFIYSGCNGNKNRFNTMIDCERHCKGAAHVTLKNSNKLTFCELQSDAGDCIGFFRRYYYDVNKDTCNVFMYGGCGGNQNRFETRRKCLRYCSTGNYDVSDDY</sequence>
<proteinExistence type="predicted"/>
<evidence type="ECO:0000313" key="1">
    <source>
        <dbReference type="EMBL" id="KAJ0177122.1"/>
    </source>
</evidence>
<keyword evidence="2" id="KW-1185">Reference proteome</keyword>
<evidence type="ECO:0000313" key="2">
    <source>
        <dbReference type="Proteomes" id="UP000824533"/>
    </source>
</evidence>